<accession>W9X642</accession>
<comment type="caution">
    <text evidence="1">The sequence shown here is derived from an EMBL/GenBank/DDBJ whole genome shotgun (WGS) entry which is preliminary data.</text>
</comment>
<dbReference type="HOGENOM" id="CLU_2996370_0_0_1"/>
<gene>
    <name evidence="1" type="ORF">A1O5_00215</name>
</gene>
<protein>
    <submittedName>
        <fullName evidence="1">Uncharacterized protein</fullName>
    </submittedName>
</protein>
<dbReference type="GeneID" id="19184952"/>
<proteinExistence type="predicted"/>
<dbReference type="STRING" id="1182543.W9X642"/>
<reference evidence="1 2" key="1">
    <citation type="submission" date="2013-03" db="EMBL/GenBank/DDBJ databases">
        <title>The Genome Sequence of Cladophialophora psammophila CBS 110553.</title>
        <authorList>
            <consortium name="The Broad Institute Genomics Platform"/>
            <person name="Cuomo C."/>
            <person name="de Hoog S."/>
            <person name="Gorbushina A."/>
            <person name="Walker B."/>
            <person name="Young S.K."/>
            <person name="Zeng Q."/>
            <person name="Gargeya S."/>
            <person name="Fitzgerald M."/>
            <person name="Haas B."/>
            <person name="Abouelleil A."/>
            <person name="Allen A.W."/>
            <person name="Alvarado L."/>
            <person name="Arachchi H.M."/>
            <person name="Berlin A.M."/>
            <person name="Chapman S.B."/>
            <person name="Gainer-Dewar J."/>
            <person name="Goldberg J."/>
            <person name="Griggs A."/>
            <person name="Gujja S."/>
            <person name="Hansen M."/>
            <person name="Howarth C."/>
            <person name="Imamovic A."/>
            <person name="Ireland A."/>
            <person name="Larimer J."/>
            <person name="McCowan C."/>
            <person name="Murphy C."/>
            <person name="Pearson M."/>
            <person name="Poon T.W."/>
            <person name="Priest M."/>
            <person name="Roberts A."/>
            <person name="Saif S."/>
            <person name="Shea T."/>
            <person name="Sisk P."/>
            <person name="Sykes S."/>
            <person name="Wortman J."/>
            <person name="Nusbaum C."/>
            <person name="Birren B."/>
        </authorList>
    </citation>
    <scope>NUCLEOTIDE SEQUENCE [LARGE SCALE GENOMIC DNA]</scope>
    <source>
        <strain evidence="1 2">CBS 110553</strain>
    </source>
</reference>
<sequence>MVAESMDELLSVFADEEYLRVVVPDEKKFLKRETAIMMIGEEQPKKVDGKVMVDIGS</sequence>
<keyword evidence="2" id="KW-1185">Reference proteome</keyword>
<dbReference type="RefSeq" id="XP_007739025.1">
    <property type="nucleotide sequence ID" value="XM_007740835.1"/>
</dbReference>
<dbReference type="AlphaFoldDB" id="W9X642"/>
<dbReference type="EMBL" id="AMGX01000001">
    <property type="protein sequence ID" value="EXJ75708.1"/>
    <property type="molecule type" value="Genomic_DNA"/>
</dbReference>
<name>W9X642_9EURO</name>
<organism evidence="1 2">
    <name type="scientific">Cladophialophora psammophila CBS 110553</name>
    <dbReference type="NCBI Taxonomy" id="1182543"/>
    <lineage>
        <taxon>Eukaryota</taxon>
        <taxon>Fungi</taxon>
        <taxon>Dikarya</taxon>
        <taxon>Ascomycota</taxon>
        <taxon>Pezizomycotina</taxon>
        <taxon>Eurotiomycetes</taxon>
        <taxon>Chaetothyriomycetidae</taxon>
        <taxon>Chaetothyriales</taxon>
        <taxon>Herpotrichiellaceae</taxon>
        <taxon>Cladophialophora</taxon>
    </lineage>
</organism>
<dbReference type="OrthoDB" id="4133977at2759"/>
<evidence type="ECO:0000313" key="2">
    <source>
        <dbReference type="Proteomes" id="UP000019471"/>
    </source>
</evidence>
<dbReference type="Proteomes" id="UP000019471">
    <property type="component" value="Unassembled WGS sequence"/>
</dbReference>
<evidence type="ECO:0000313" key="1">
    <source>
        <dbReference type="EMBL" id="EXJ75708.1"/>
    </source>
</evidence>